<protein>
    <submittedName>
        <fullName evidence="3">Amino acid racemase</fullName>
        <ecNumber evidence="3">5.1.1.-</ecNumber>
    </submittedName>
</protein>
<dbReference type="Pfam" id="PF01177">
    <property type="entry name" value="Asp_Glu_race"/>
    <property type="match status" value="1"/>
</dbReference>
<dbReference type="Gene3D" id="3.40.50.1860">
    <property type="match status" value="2"/>
</dbReference>
<comment type="caution">
    <text evidence="3">The sequence shown here is derived from an EMBL/GenBank/DDBJ whole genome shotgun (WGS) entry which is preliminary data.</text>
</comment>
<dbReference type="OrthoDB" id="9803739at2"/>
<comment type="similarity">
    <text evidence="1">Belongs to the aspartate/glutamate racemases family.</text>
</comment>
<name>A0A844ZBC2_9SPHN</name>
<dbReference type="PANTHER" id="PTHR21198:SF7">
    <property type="entry name" value="ASPARTATE-GLUTAMATE RACEMASE FAMILY"/>
    <property type="match status" value="1"/>
</dbReference>
<accession>A0A844ZBC2</accession>
<dbReference type="InterPro" id="IPR015942">
    <property type="entry name" value="Asp/Glu/hydantoin_racemase"/>
</dbReference>
<dbReference type="AlphaFoldDB" id="A0A844ZBC2"/>
<gene>
    <name evidence="3" type="ORF">GRI38_01990</name>
</gene>
<dbReference type="GO" id="GO:0047661">
    <property type="term" value="F:amino-acid racemase activity"/>
    <property type="evidence" value="ECO:0007669"/>
    <property type="project" value="InterPro"/>
</dbReference>
<dbReference type="EMBL" id="WTYW01000001">
    <property type="protein sequence ID" value="MXO84804.1"/>
    <property type="molecule type" value="Genomic_DNA"/>
</dbReference>
<organism evidence="3 4">
    <name type="scientific">Parapontixanthobacter aurantiacus</name>
    <dbReference type="NCBI Taxonomy" id="1463599"/>
    <lineage>
        <taxon>Bacteria</taxon>
        <taxon>Pseudomonadati</taxon>
        <taxon>Pseudomonadota</taxon>
        <taxon>Alphaproteobacteria</taxon>
        <taxon>Sphingomonadales</taxon>
        <taxon>Erythrobacteraceae</taxon>
        <taxon>Parapontixanthobacter</taxon>
    </lineage>
</organism>
<proteinExistence type="inferred from homology"/>
<keyword evidence="4" id="KW-1185">Reference proteome</keyword>
<dbReference type="PANTHER" id="PTHR21198">
    <property type="entry name" value="GLUTAMATE RACEMASE"/>
    <property type="match status" value="1"/>
</dbReference>
<keyword evidence="2 3" id="KW-0413">Isomerase</keyword>
<dbReference type="SUPFAM" id="SSF53681">
    <property type="entry name" value="Aspartate/glutamate racemase"/>
    <property type="match status" value="2"/>
</dbReference>
<evidence type="ECO:0000256" key="2">
    <source>
        <dbReference type="ARBA" id="ARBA00023235"/>
    </source>
</evidence>
<dbReference type="NCBIfam" id="TIGR00035">
    <property type="entry name" value="asp_race"/>
    <property type="match status" value="1"/>
</dbReference>
<dbReference type="EC" id="5.1.1.-" evidence="3"/>
<sequence length="234" mass="25793">MRKLGLIGGMSWVSTGAYYTRINQFVQKHAEPMASAPMMIESLDFLQLHGLREANDWKRAADVLILSAKRLEDAGAQALVIGANSMHKVYDDVAEAVDIPIIHIAECVGRKMADAGVKLAALIGTRNVMTEDFYRQRLLAHGIELLPPDLKNVETIDRIIYQELMVGKSTRQAERAMKTIITEKAQQGAKSIILACTELEMIVDTDANVLPIFDSTDIHCQAAAAWILGEESTT</sequence>
<evidence type="ECO:0000256" key="1">
    <source>
        <dbReference type="ARBA" id="ARBA00007847"/>
    </source>
</evidence>
<dbReference type="RefSeq" id="WP_160681313.1">
    <property type="nucleotide sequence ID" value="NZ_WTYW01000001.1"/>
</dbReference>
<dbReference type="InterPro" id="IPR004380">
    <property type="entry name" value="Asp_race"/>
</dbReference>
<dbReference type="Proteomes" id="UP000433104">
    <property type="component" value="Unassembled WGS sequence"/>
</dbReference>
<dbReference type="InterPro" id="IPR001920">
    <property type="entry name" value="Asp/Glu_race"/>
</dbReference>
<reference evidence="3 4" key="1">
    <citation type="submission" date="2019-12" db="EMBL/GenBank/DDBJ databases">
        <title>Genomic-based taxomic classification of the family Erythrobacteraceae.</title>
        <authorList>
            <person name="Xu L."/>
        </authorList>
    </citation>
    <scope>NUCLEOTIDE SEQUENCE [LARGE SCALE GENOMIC DNA]</scope>
    <source>
        <strain evidence="3 4">MCCC 1A09962</strain>
    </source>
</reference>
<evidence type="ECO:0000313" key="4">
    <source>
        <dbReference type="Proteomes" id="UP000433104"/>
    </source>
</evidence>
<evidence type="ECO:0000313" key="3">
    <source>
        <dbReference type="EMBL" id="MXO84804.1"/>
    </source>
</evidence>